<accession>N2BEY3</accession>
<keyword evidence="2" id="KW-1133">Transmembrane helix</keyword>
<keyword evidence="2" id="KW-0472">Membrane</keyword>
<dbReference type="Proteomes" id="UP000012589">
    <property type="component" value="Unassembled WGS sequence"/>
</dbReference>
<evidence type="ECO:0008006" key="5">
    <source>
        <dbReference type="Google" id="ProtNLM"/>
    </source>
</evidence>
<protein>
    <recommendedName>
        <fullName evidence="5">DUF4179 domain-containing protein</fullName>
    </recommendedName>
</protein>
<evidence type="ECO:0000256" key="2">
    <source>
        <dbReference type="SAM" id="Phobius"/>
    </source>
</evidence>
<gene>
    <name evidence="3" type="ORF">C823_00566</name>
</gene>
<dbReference type="Gene3D" id="2.60.40.1630">
    <property type="entry name" value="bacillus anthracis domain"/>
    <property type="match status" value="1"/>
</dbReference>
<dbReference type="HOGENOM" id="CLU_043501_0_0_9"/>
<proteinExistence type="predicted"/>
<dbReference type="EMBL" id="AQFT01000015">
    <property type="protein sequence ID" value="EMZ37078.1"/>
    <property type="molecule type" value="Genomic_DNA"/>
</dbReference>
<comment type="caution">
    <text evidence="3">The sequence shown here is derived from an EMBL/GenBank/DDBJ whole genome shotgun (WGS) entry which is preliminary data.</text>
</comment>
<feature type="compositionally biased region" description="Basic and acidic residues" evidence="1">
    <location>
        <begin position="109"/>
        <end position="120"/>
    </location>
</feature>
<evidence type="ECO:0000256" key="1">
    <source>
        <dbReference type="SAM" id="MobiDB-lite"/>
    </source>
</evidence>
<feature type="region of interest" description="Disordered" evidence="1">
    <location>
        <begin position="101"/>
        <end position="120"/>
    </location>
</feature>
<feature type="region of interest" description="Disordered" evidence="1">
    <location>
        <begin position="129"/>
        <end position="166"/>
    </location>
</feature>
<evidence type="ECO:0000313" key="3">
    <source>
        <dbReference type="EMBL" id="EMZ37078.1"/>
    </source>
</evidence>
<dbReference type="AlphaFoldDB" id="N2BEY3"/>
<name>N2BEY3_9FIRM</name>
<evidence type="ECO:0000313" key="4">
    <source>
        <dbReference type="Proteomes" id="UP000012589"/>
    </source>
</evidence>
<dbReference type="eggNOG" id="ENOG5030YMV">
    <property type="taxonomic scope" value="Bacteria"/>
</dbReference>
<reference evidence="3 4" key="1">
    <citation type="journal article" date="2014" name="Genome Announc.">
        <title>Draft genome sequences of the altered schaedler flora, a defined bacterial community from gnotobiotic mice.</title>
        <authorList>
            <person name="Wannemuehler M.J."/>
            <person name="Overstreet A.M."/>
            <person name="Ward D.V."/>
            <person name="Phillips G.J."/>
        </authorList>
    </citation>
    <scope>NUCLEOTIDE SEQUENCE [LARGE SCALE GENOMIC DNA]</scope>
    <source>
        <strain evidence="3 4">ASF492</strain>
    </source>
</reference>
<sequence length="431" mass="48970">MKYKKTDDPLERIIKDSLAQKVQEPELPDKKMEDVYQKIRNMQPARKRKLPTGVKFGAAAAVLALIMVYSVKNPAVAAQIPLIGTIFQRLEGEVSFPGDYSNKSIRLGGESDRKDDGTKTEIELETQIQNETENDTDTIRPERTDNTIAGTQTDDNADDEKSKTQSYQEKVDGVTVTLSEVAYDHNAIYLAILVQNEDGFVKDALYPDILFYDAQVKLYRPDGSTKEFDYKSEGIFLKGIEGEYTDSNTFKGIFQFMENGTDLSDYTACDLTFRNFQQQLTTGETETIVVPDYGEVPRTIYDSEYYKGPWKFRLDFDGIAISEQEAVVHDTNEQGFGIEKVVKTEFEIYAVPILPEGEKGYNYVATIWDADGEALETRNYGDYLTMSHYGRDVSEVTVYLLRAEDFLDNKGENSYLQPEKAIYTTTVRFNK</sequence>
<dbReference type="OrthoDB" id="2017214at2"/>
<dbReference type="STRING" id="1235802.C823_00566"/>
<organism evidence="3 4">
    <name type="scientific">Eubacterium plexicaudatum ASF492</name>
    <dbReference type="NCBI Taxonomy" id="1235802"/>
    <lineage>
        <taxon>Bacteria</taxon>
        <taxon>Bacillati</taxon>
        <taxon>Bacillota</taxon>
        <taxon>Clostridia</taxon>
        <taxon>Eubacteriales</taxon>
        <taxon>Eubacteriaceae</taxon>
        <taxon>Eubacterium</taxon>
    </lineage>
</organism>
<dbReference type="PATRIC" id="fig|1235802.3.peg.592"/>
<keyword evidence="4" id="KW-1185">Reference proteome</keyword>
<feature type="transmembrane region" description="Helical" evidence="2">
    <location>
        <begin position="52"/>
        <end position="71"/>
    </location>
</feature>
<keyword evidence="2" id="KW-0812">Transmembrane</keyword>